<dbReference type="EMBL" id="JAQHRD010000004">
    <property type="protein sequence ID" value="KAJ6442245.1"/>
    <property type="molecule type" value="Genomic_DNA"/>
</dbReference>
<feature type="compositionally biased region" description="Polar residues" evidence="1">
    <location>
        <begin position="22"/>
        <end position="41"/>
    </location>
</feature>
<gene>
    <name evidence="2" type="ORF">O9K51_05799</name>
</gene>
<dbReference type="Proteomes" id="UP001163105">
    <property type="component" value="Unassembled WGS sequence"/>
</dbReference>
<organism evidence="2 3">
    <name type="scientific">Purpureocillium lavendulum</name>
    <dbReference type="NCBI Taxonomy" id="1247861"/>
    <lineage>
        <taxon>Eukaryota</taxon>
        <taxon>Fungi</taxon>
        <taxon>Dikarya</taxon>
        <taxon>Ascomycota</taxon>
        <taxon>Pezizomycotina</taxon>
        <taxon>Sordariomycetes</taxon>
        <taxon>Hypocreomycetidae</taxon>
        <taxon>Hypocreales</taxon>
        <taxon>Ophiocordycipitaceae</taxon>
        <taxon>Purpureocillium</taxon>
    </lineage>
</organism>
<proteinExistence type="predicted"/>
<evidence type="ECO:0000313" key="3">
    <source>
        <dbReference type="Proteomes" id="UP001163105"/>
    </source>
</evidence>
<protein>
    <submittedName>
        <fullName evidence="2">Uncharacterized protein</fullName>
    </submittedName>
</protein>
<sequence>MPSAKNNGKKARRLGKAAAEASTNMTATAAKQTPRSETLPGSVSAMVSAAKGTMSPADTLKAVCREHAAQDPLAEAATATTTTSKLPVAHCVAETIDALHSSFSVEYSTRGRLLSVGKEIWRLYETDSTRDVLYTHRRAMHSFLALHARWMSAVRHAFVNAAEPVTRSTELHLLQELHRELALWMSVLLYSPVVSSTAE</sequence>
<reference evidence="2" key="1">
    <citation type="submission" date="2023-01" db="EMBL/GenBank/DDBJ databases">
        <title>The growth and conidiation of Purpureocillium lavendulum are regulated by nitrogen source and histone H3K14 acetylation.</title>
        <authorList>
            <person name="Tang P."/>
            <person name="Han J."/>
            <person name="Zhang C."/>
            <person name="Tang P."/>
            <person name="Qi F."/>
            <person name="Zhang K."/>
            <person name="Liang L."/>
        </authorList>
    </citation>
    <scope>NUCLEOTIDE SEQUENCE</scope>
    <source>
        <strain evidence="2">YMF1.00683</strain>
    </source>
</reference>
<comment type="caution">
    <text evidence="2">The sequence shown here is derived from an EMBL/GenBank/DDBJ whole genome shotgun (WGS) entry which is preliminary data.</text>
</comment>
<evidence type="ECO:0000313" key="2">
    <source>
        <dbReference type="EMBL" id="KAJ6442245.1"/>
    </source>
</evidence>
<accession>A0AB34FW22</accession>
<evidence type="ECO:0000256" key="1">
    <source>
        <dbReference type="SAM" id="MobiDB-lite"/>
    </source>
</evidence>
<dbReference type="AlphaFoldDB" id="A0AB34FW22"/>
<keyword evidence="3" id="KW-1185">Reference proteome</keyword>
<name>A0AB34FW22_9HYPO</name>
<feature type="region of interest" description="Disordered" evidence="1">
    <location>
        <begin position="1"/>
        <end position="41"/>
    </location>
</feature>